<dbReference type="RefSeq" id="WP_169097877.1">
    <property type="nucleotide sequence ID" value="NZ_JABBVZ010000015.1"/>
</dbReference>
<dbReference type="InterPro" id="IPR036291">
    <property type="entry name" value="NAD(P)-bd_dom_sf"/>
</dbReference>
<keyword evidence="3" id="KW-1185">Reference proteome</keyword>
<dbReference type="Gene3D" id="3.40.50.720">
    <property type="entry name" value="NAD(P)-binding Rossmann-like Domain"/>
    <property type="match status" value="1"/>
</dbReference>
<comment type="caution">
    <text evidence="2">The sequence shown here is derived from an EMBL/GenBank/DDBJ whole genome shotgun (WGS) entry which is preliminary data.</text>
</comment>
<evidence type="ECO:0000259" key="1">
    <source>
        <dbReference type="Pfam" id="PF13460"/>
    </source>
</evidence>
<dbReference type="Pfam" id="PF13460">
    <property type="entry name" value="NAD_binding_10"/>
    <property type="match status" value="1"/>
</dbReference>
<dbReference type="EMBL" id="JABBVZ010000015">
    <property type="protein sequence ID" value="NMP21985.1"/>
    <property type="molecule type" value="Genomic_DNA"/>
</dbReference>
<dbReference type="AlphaFoldDB" id="A0A7Y0L2G0"/>
<dbReference type="CDD" id="cd05271">
    <property type="entry name" value="NDUFA9_like_SDR_a"/>
    <property type="match status" value="1"/>
</dbReference>
<feature type="domain" description="NAD(P)-binding" evidence="1">
    <location>
        <begin position="7"/>
        <end position="194"/>
    </location>
</feature>
<evidence type="ECO:0000313" key="2">
    <source>
        <dbReference type="EMBL" id="NMP21985.1"/>
    </source>
</evidence>
<reference evidence="2 3" key="1">
    <citation type="submission" date="2020-04" db="EMBL/GenBank/DDBJ databases">
        <authorList>
            <person name="Zhang R."/>
            <person name="Schippers A."/>
        </authorList>
    </citation>
    <scope>NUCLEOTIDE SEQUENCE [LARGE SCALE GENOMIC DNA]</scope>
    <source>
        <strain evidence="2 3">DSM 109850</strain>
    </source>
</reference>
<proteinExistence type="predicted"/>
<sequence length="287" mass="31585">MKVVVTGASGYLGSQVVAALVEAGYEVAAIARHRDPAASPAVRWYLGDMRQMDLSEPLQGANAVVHLIGIIRENPQEGVTFDAIHVGVTERLVHAMQTHQVSRVVHMSALGTRAGARAQYHRTKWQAEQRLLASGLDVTILRPSLIFGGQPPFFLMLRDLARLPRTPVPGDGHTLFQPVARTDVAQMVRSALDDETTIGLTLELGGPDRYSLNELFDHMARGLGKRRAHKVHLPLGLVGAVAQLSRYLPVPITPDQLAMLTEGNVTDDRRWHQWVSHPEGMASWYPE</sequence>
<gene>
    <name evidence="2" type="ORF">HIJ39_06415</name>
</gene>
<protein>
    <submittedName>
        <fullName evidence="2">Complex I NDUFA9 subunit family protein</fullName>
    </submittedName>
</protein>
<accession>A0A7Y0L2G0</accession>
<dbReference type="InterPro" id="IPR016040">
    <property type="entry name" value="NAD(P)-bd_dom"/>
</dbReference>
<dbReference type="SUPFAM" id="SSF51735">
    <property type="entry name" value="NAD(P)-binding Rossmann-fold domains"/>
    <property type="match status" value="1"/>
</dbReference>
<dbReference type="PANTHER" id="PTHR12126">
    <property type="entry name" value="NADH-UBIQUINONE OXIDOREDUCTASE 39 KDA SUBUNIT-RELATED"/>
    <property type="match status" value="1"/>
</dbReference>
<dbReference type="Proteomes" id="UP000533476">
    <property type="component" value="Unassembled WGS sequence"/>
</dbReference>
<dbReference type="InterPro" id="IPR051207">
    <property type="entry name" value="ComplexI_NDUFA9_subunit"/>
</dbReference>
<name>A0A7Y0L2G0_9FIRM</name>
<dbReference type="PANTHER" id="PTHR12126:SF11">
    <property type="entry name" value="NADH DEHYDROGENASE [UBIQUINONE] 1 ALPHA SUBCOMPLEX SUBUNIT 9, MITOCHONDRIAL"/>
    <property type="match status" value="1"/>
</dbReference>
<organism evidence="2 3">
    <name type="scientific">Sulfobacillus harzensis</name>
    <dbReference type="NCBI Taxonomy" id="2729629"/>
    <lineage>
        <taxon>Bacteria</taxon>
        <taxon>Bacillati</taxon>
        <taxon>Bacillota</taxon>
        <taxon>Clostridia</taxon>
        <taxon>Eubacteriales</taxon>
        <taxon>Clostridiales Family XVII. Incertae Sedis</taxon>
        <taxon>Sulfobacillus</taxon>
    </lineage>
</organism>
<dbReference type="GO" id="GO:0044877">
    <property type="term" value="F:protein-containing complex binding"/>
    <property type="evidence" value="ECO:0007669"/>
    <property type="project" value="TreeGrafter"/>
</dbReference>
<evidence type="ECO:0000313" key="3">
    <source>
        <dbReference type="Proteomes" id="UP000533476"/>
    </source>
</evidence>